<dbReference type="Gene3D" id="3.30.420.10">
    <property type="entry name" value="Ribonuclease H-like superfamily/Ribonuclease H"/>
    <property type="match status" value="1"/>
</dbReference>
<dbReference type="EMBL" id="NAJP01000173">
    <property type="protein sequence ID" value="TKA24784.1"/>
    <property type="molecule type" value="Genomic_DNA"/>
</dbReference>
<dbReference type="Pfam" id="PF03184">
    <property type="entry name" value="DDE_1"/>
    <property type="match status" value="1"/>
</dbReference>
<evidence type="ECO:0000313" key="4">
    <source>
        <dbReference type="Proteomes" id="UP000310066"/>
    </source>
</evidence>
<dbReference type="InterPro" id="IPR036397">
    <property type="entry name" value="RNaseH_sf"/>
</dbReference>
<dbReference type="OrthoDB" id="4357141at2759"/>
<dbReference type="PANTHER" id="PTHR19303">
    <property type="entry name" value="TRANSPOSON"/>
    <property type="match status" value="1"/>
</dbReference>
<proteinExistence type="predicted"/>
<protein>
    <recommendedName>
        <fullName evidence="2">DDE-1 domain-containing protein</fullName>
    </recommendedName>
</protein>
<feature type="region of interest" description="Disordered" evidence="1">
    <location>
        <begin position="313"/>
        <end position="373"/>
    </location>
</feature>
<name>A0A4U0TRN9_9PEZI</name>
<comment type="caution">
    <text evidence="3">The sequence shown here is derived from an EMBL/GenBank/DDBJ whole genome shotgun (WGS) entry which is preliminary data.</text>
</comment>
<dbReference type="GO" id="GO:0003677">
    <property type="term" value="F:DNA binding"/>
    <property type="evidence" value="ECO:0007669"/>
    <property type="project" value="TreeGrafter"/>
</dbReference>
<sequence>MSHVLPFSIVHADDDRSKRKREANSPSPCLKRKLLSISVYSRMLSDDLSKLKLAQLFQKRHASAIRASKSGALDWNRFVTYDKDDSWFDVIGKVLQDPAVLQENIDNMDETGIMLSKLHSVKVLVRTGDDRGYRGARVKRTTITAVECISASGEALDPMIIWPASTHRANWTTQSTPGWYCAYSDGGYTDSYLSLQWLKLVFDPQTKERANRRPRVLICDGFGTHETLEILEFCFANNIILCRLPSHTSHKLQPCDVSVFGPLKAAYRDQVERLERGGVGTIGKEHFIYLYNPARRITYEDLEKARLERATKEADKEAADKAKKAEKAKQAMTATPTADEVTIGKKKRGRKYKKGAGADTRAVEEEAKAAYIG</sequence>
<organism evidence="3 4">
    <name type="scientific">Friedmanniomyces endolithicus</name>
    <dbReference type="NCBI Taxonomy" id="329885"/>
    <lineage>
        <taxon>Eukaryota</taxon>
        <taxon>Fungi</taxon>
        <taxon>Dikarya</taxon>
        <taxon>Ascomycota</taxon>
        <taxon>Pezizomycotina</taxon>
        <taxon>Dothideomycetes</taxon>
        <taxon>Dothideomycetidae</taxon>
        <taxon>Mycosphaerellales</taxon>
        <taxon>Teratosphaeriaceae</taxon>
        <taxon>Friedmanniomyces</taxon>
    </lineage>
</organism>
<feature type="compositionally biased region" description="Basic and acidic residues" evidence="1">
    <location>
        <begin position="361"/>
        <end position="373"/>
    </location>
</feature>
<reference evidence="3 4" key="1">
    <citation type="submission" date="2017-03" db="EMBL/GenBank/DDBJ databases">
        <title>Genomes of endolithic fungi from Antarctica.</title>
        <authorList>
            <person name="Coleine C."/>
            <person name="Masonjones S."/>
            <person name="Stajich J.E."/>
        </authorList>
    </citation>
    <scope>NUCLEOTIDE SEQUENCE [LARGE SCALE GENOMIC DNA]</scope>
    <source>
        <strain evidence="3 4">CCFEE 5311</strain>
    </source>
</reference>
<dbReference type="InterPro" id="IPR004875">
    <property type="entry name" value="DDE_SF_endonuclease_dom"/>
</dbReference>
<dbReference type="GO" id="GO:0005634">
    <property type="term" value="C:nucleus"/>
    <property type="evidence" value="ECO:0007669"/>
    <property type="project" value="TreeGrafter"/>
</dbReference>
<dbReference type="AlphaFoldDB" id="A0A4U0TRN9"/>
<dbReference type="STRING" id="329885.A0A4U0TRN9"/>
<dbReference type="InterPro" id="IPR050863">
    <property type="entry name" value="CenT-Element_Derived"/>
</dbReference>
<feature type="compositionally biased region" description="Basic residues" evidence="1">
    <location>
        <begin position="344"/>
        <end position="354"/>
    </location>
</feature>
<evidence type="ECO:0000256" key="1">
    <source>
        <dbReference type="SAM" id="MobiDB-lite"/>
    </source>
</evidence>
<feature type="compositionally biased region" description="Basic and acidic residues" evidence="1">
    <location>
        <begin position="313"/>
        <end position="329"/>
    </location>
</feature>
<accession>A0A4U0TRN9</accession>
<evidence type="ECO:0000259" key="2">
    <source>
        <dbReference type="Pfam" id="PF03184"/>
    </source>
</evidence>
<evidence type="ECO:0000313" key="3">
    <source>
        <dbReference type="EMBL" id="TKA24784.1"/>
    </source>
</evidence>
<dbReference type="PANTHER" id="PTHR19303:SF74">
    <property type="entry name" value="POGO TRANSPOSABLE ELEMENT WITH KRAB DOMAIN"/>
    <property type="match status" value="1"/>
</dbReference>
<gene>
    <name evidence="3" type="ORF">B0A54_17548</name>
</gene>
<feature type="domain" description="DDE-1" evidence="2">
    <location>
        <begin position="142"/>
        <end position="272"/>
    </location>
</feature>
<dbReference type="Proteomes" id="UP000310066">
    <property type="component" value="Unassembled WGS sequence"/>
</dbReference>